<dbReference type="PROSITE" id="PS50889">
    <property type="entry name" value="S4"/>
    <property type="match status" value="1"/>
</dbReference>
<organism evidence="7 8">
    <name type="scientific">Candidatus Erysipelatoclostridium merdavium</name>
    <dbReference type="NCBI Taxonomy" id="2838566"/>
    <lineage>
        <taxon>Bacteria</taxon>
        <taxon>Bacillati</taxon>
        <taxon>Bacillota</taxon>
        <taxon>Erysipelotrichia</taxon>
        <taxon>Erysipelotrichales</taxon>
        <taxon>Erysipelotrichales incertae sedis</taxon>
    </lineage>
</organism>
<dbReference type="Proteomes" id="UP000886724">
    <property type="component" value="Unassembled WGS sequence"/>
</dbReference>
<comment type="similarity">
    <text evidence="2 5">Belongs to the pseudouridine synthase RluA family.</text>
</comment>
<name>A0A9D1XNN5_9FIRM</name>
<evidence type="ECO:0000259" key="6">
    <source>
        <dbReference type="Pfam" id="PF00849"/>
    </source>
</evidence>
<keyword evidence="4" id="KW-0694">RNA-binding</keyword>
<evidence type="ECO:0000256" key="3">
    <source>
        <dbReference type="PIRSR" id="PIRSR606225-1"/>
    </source>
</evidence>
<comment type="caution">
    <text evidence="7">The sequence shown here is derived from an EMBL/GenBank/DDBJ whole genome shotgun (WGS) entry which is preliminary data.</text>
</comment>
<comment type="function">
    <text evidence="5">Responsible for synthesis of pseudouridine from uracil.</text>
</comment>
<dbReference type="SUPFAM" id="SSF55120">
    <property type="entry name" value="Pseudouridine synthase"/>
    <property type="match status" value="1"/>
</dbReference>
<dbReference type="PANTHER" id="PTHR21600">
    <property type="entry name" value="MITOCHONDRIAL RNA PSEUDOURIDINE SYNTHASE"/>
    <property type="match status" value="1"/>
</dbReference>
<dbReference type="Pfam" id="PF00849">
    <property type="entry name" value="PseudoU_synth_2"/>
    <property type="match status" value="1"/>
</dbReference>
<dbReference type="InterPro" id="IPR006145">
    <property type="entry name" value="PsdUridine_synth_RsuA/RluA"/>
</dbReference>
<comment type="catalytic activity">
    <reaction evidence="1 5">
        <text>a uridine in RNA = a pseudouridine in RNA</text>
        <dbReference type="Rhea" id="RHEA:48348"/>
        <dbReference type="Rhea" id="RHEA-COMP:12068"/>
        <dbReference type="Rhea" id="RHEA-COMP:12069"/>
        <dbReference type="ChEBI" id="CHEBI:65314"/>
        <dbReference type="ChEBI" id="CHEBI:65315"/>
    </reaction>
</comment>
<dbReference type="PANTHER" id="PTHR21600:SF35">
    <property type="entry name" value="PSEUDOURIDINE SYNTHASE"/>
    <property type="match status" value="1"/>
</dbReference>
<evidence type="ECO:0000313" key="8">
    <source>
        <dbReference type="Proteomes" id="UP000886724"/>
    </source>
</evidence>
<evidence type="ECO:0000256" key="5">
    <source>
        <dbReference type="RuleBase" id="RU362028"/>
    </source>
</evidence>
<dbReference type="AlphaFoldDB" id="A0A9D1XNN5"/>
<evidence type="ECO:0000313" key="7">
    <source>
        <dbReference type="EMBL" id="HIX82531.1"/>
    </source>
</evidence>
<dbReference type="InterPro" id="IPR050188">
    <property type="entry name" value="RluA_PseudoU_synthase"/>
</dbReference>
<sequence>MRYVACESGILLREFLFKQNLSKKAIKAIKTKGDILVNGSHQSVRYILNKGDIIELIWPLENNELSSYDINLKIYYEDPYYLVVDKPAGLPSIPTRRYPDKTLANALSAYYRKNNINAAIHLVNRLDKDTQGLLLVAKDRYSHYLLSKDIKQVKRVYHCLVDGKLEGFGTIDKAIAKVENSVKRIISDTGKKAVTHYQVIESGNQQSKVRCVLETGRTHQIRVHLASLHHPLTGDSLYGSNIDIKYYLDSVELSFVHPYTNQLIEIKKEVV</sequence>
<dbReference type="InterPro" id="IPR006225">
    <property type="entry name" value="PsdUridine_synth_RluC/D"/>
</dbReference>
<reference evidence="7" key="2">
    <citation type="submission" date="2021-04" db="EMBL/GenBank/DDBJ databases">
        <authorList>
            <person name="Gilroy R."/>
        </authorList>
    </citation>
    <scope>NUCLEOTIDE SEQUENCE</scope>
    <source>
        <strain evidence="7">ChiGjej1B1-14440</strain>
    </source>
</reference>
<dbReference type="EMBL" id="DXET01000252">
    <property type="protein sequence ID" value="HIX82531.1"/>
    <property type="molecule type" value="Genomic_DNA"/>
</dbReference>
<feature type="active site" evidence="3">
    <location>
        <position position="127"/>
    </location>
</feature>
<dbReference type="InterPro" id="IPR020103">
    <property type="entry name" value="PsdUridine_synth_cat_dom_sf"/>
</dbReference>
<dbReference type="NCBIfam" id="TIGR00005">
    <property type="entry name" value="rluA_subfam"/>
    <property type="match status" value="1"/>
</dbReference>
<feature type="domain" description="Pseudouridine synthase RsuA/RluA-like" evidence="6">
    <location>
        <begin position="80"/>
        <end position="227"/>
    </location>
</feature>
<dbReference type="CDD" id="cd02869">
    <property type="entry name" value="PseudoU_synth_RluA_like"/>
    <property type="match status" value="1"/>
</dbReference>
<dbReference type="GO" id="GO:0000455">
    <property type="term" value="P:enzyme-directed rRNA pseudouridine synthesis"/>
    <property type="evidence" value="ECO:0007669"/>
    <property type="project" value="TreeGrafter"/>
</dbReference>
<keyword evidence="5" id="KW-0413">Isomerase</keyword>
<dbReference type="Gene3D" id="3.30.2350.10">
    <property type="entry name" value="Pseudouridine synthase"/>
    <property type="match status" value="1"/>
</dbReference>
<dbReference type="GO" id="GO:0009982">
    <property type="term" value="F:pseudouridine synthase activity"/>
    <property type="evidence" value="ECO:0007669"/>
    <property type="project" value="InterPro"/>
</dbReference>
<protein>
    <recommendedName>
        <fullName evidence="5">Pseudouridine synthase</fullName>
        <ecNumber evidence="5">5.4.99.-</ecNumber>
    </recommendedName>
</protein>
<dbReference type="GO" id="GO:0140098">
    <property type="term" value="F:catalytic activity, acting on RNA"/>
    <property type="evidence" value="ECO:0007669"/>
    <property type="project" value="UniProtKB-ARBA"/>
</dbReference>
<accession>A0A9D1XNN5</accession>
<proteinExistence type="inferred from homology"/>
<evidence type="ECO:0000256" key="2">
    <source>
        <dbReference type="ARBA" id="ARBA00010876"/>
    </source>
</evidence>
<evidence type="ECO:0000256" key="1">
    <source>
        <dbReference type="ARBA" id="ARBA00000073"/>
    </source>
</evidence>
<dbReference type="GO" id="GO:0003723">
    <property type="term" value="F:RNA binding"/>
    <property type="evidence" value="ECO:0007669"/>
    <property type="project" value="UniProtKB-KW"/>
</dbReference>
<reference evidence="7" key="1">
    <citation type="journal article" date="2021" name="PeerJ">
        <title>Extensive microbial diversity within the chicken gut microbiome revealed by metagenomics and culture.</title>
        <authorList>
            <person name="Gilroy R."/>
            <person name="Ravi A."/>
            <person name="Getino M."/>
            <person name="Pursley I."/>
            <person name="Horton D.L."/>
            <person name="Alikhan N.F."/>
            <person name="Baker D."/>
            <person name="Gharbi K."/>
            <person name="Hall N."/>
            <person name="Watson M."/>
            <person name="Adriaenssens E.M."/>
            <person name="Foster-Nyarko E."/>
            <person name="Jarju S."/>
            <person name="Secka A."/>
            <person name="Antonio M."/>
            <person name="Oren A."/>
            <person name="Chaudhuri R.R."/>
            <person name="La Ragione R."/>
            <person name="Hildebrand F."/>
            <person name="Pallen M.J."/>
        </authorList>
    </citation>
    <scope>NUCLEOTIDE SEQUENCE</scope>
    <source>
        <strain evidence="7">ChiGjej1B1-14440</strain>
    </source>
</reference>
<evidence type="ECO:0000256" key="4">
    <source>
        <dbReference type="PROSITE-ProRule" id="PRU00182"/>
    </source>
</evidence>
<gene>
    <name evidence="7" type="ORF">H9980_11275</name>
</gene>
<dbReference type="EC" id="5.4.99.-" evidence="5"/>